<organism evidence="8 9">
    <name type="scientific">Salix udensis</name>
    <dbReference type="NCBI Taxonomy" id="889485"/>
    <lineage>
        <taxon>Eukaryota</taxon>
        <taxon>Viridiplantae</taxon>
        <taxon>Streptophyta</taxon>
        <taxon>Embryophyta</taxon>
        <taxon>Tracheophyta</taxon>
        <taxon>Spermatophyta</taxon>
        <taxon>Magnoliopsida</taxon>
        <taxon>eudicotyledons</taxon>
        <taxon>Gunneridae</taxon>
        <taxon>Pentapetalae</taxon>
        <taxon>rosids</taxon>
        <taxon>fabids</taxon>
        <taxon>Malpighiales</taxon>
        <taxon>Salicaceae</taxon>
        <taxon>Saliceae</taxon>
        <taxon>Salix</taxon>
    </lineage>
</organism>
<feature type="transmembrane region" description="Helical" evidence="6">
    <location>
        <begin position="428"/>
        <end position="449"/>
    </location>
</feature>
<accession>A0AAD6JE32</accession>
<evidence type="ECO:0000256" key="3">
    <source>
        <dbReference type="ARBA" id="ARBA00022692"/>
    </source>
</evidence>
<protein>
    <recommendedName>
        <fullName evidence="6">Choline transporter-like protein</fullName>
    </recommendedName>
</protein>
<evidence type="ECO:0000256" key="6">
    <source>
        <dbReference type="RuleBase" id="RU368066"/>
    </source>
</evidence>
<evidence type="ECO:0000256" key="7">
    <source>
        <dbReference type="SAM" id="MobiDB-lite"/>
    </source>
</evidence>
<evidence type="ECO:0000256" key="4">
    <source>
        <dbReference type="ARBA" id="ARBA00022989"/>
    </source>
</evidence>
<dbReference type="Proteomes" id="UP001162972">
    <property type="component" value="Chromosome 4"/>
</dbReference>
<dbReference type="EMBL" id="JAPFFJ010000018">
    <property type="protein sequence ID" value="KAJ6402963.1"/>
    <property type="molecule type" value="Genomic_DNA"/>
</dbReference>
<feature type="transmembrane region" description="Helical" evidence="6">
    <location>
        <begin position="393"/>
        <end position="416"/>
    </location>
</feature>
<feature type="transmembrane region" description="Helical" evidence="6">
    <location>
        <begin position="134"/>
        <end position="156"/>
    </location>
</feature>
<dbReference type="GO" id="GO:0022857">
    <property type="term" value="F:transmembrane transporter activity"/>
    <property type="evidence" value="ECO:0007669"/>
    <property type="project" value="UniProtKB-UniRule"/>
</dbReference>
<evidence type="ECO:0000313" key="9">
    <source>
        <dbReference type="Proteomes" id="UP001162972"/>
    </source>
</evidence>
<feature type="transmembrane region" description="Helical" evidence="6">
    <location>
        <begin position="163"/>
        <end position="182"/>
    </location>
</feature>
<dbReference type="InterPro" id="IPR007603">
    <property type="entry name" value="Choline_transptr-like"/>
</dbReference>
<keyword evidence="9" id="KW-1185">Reference proteome</keyword>
<evidence type="ECO:0000256" key="2">
    <source>
        <dbReference type="ARBA" id="ARBA00007168"/>
    </source>
</evidence>
<dbReference type="GO" id="GO:0005886">
    <property type="term" value="C:plasma membrane"/>
    <property type="evidence" value="ECO:0007669"/>
    <property type="project" value="UniProtKB-SubCell"/>
</dbReference>
<dbReference type="PANTHER" id="PTHR12385:SF98">
    <property type="entry name" value="CHOLINE TRANSPORTER-LIKE PROTEIN"/>
    <property type="match status" value="1"/>
</dbReference>
<feature type="compositionally biased region" description="Polar residues" evidence="7">
    <location>
        <begin position="32"/>
        <end position="42"/>
    </location>
</feature>
<sequence>MGSKEEADQPTSPYDSSSPSQPLLFKPPLTEEPNQADQPESDPTQYLQISYNYGPRPFKDLPFLILFVLVVLCTFGFGIFCVFHKNPNYSNLSSYTYELNSTSCVKGSDFKGFYESRFDFYVLSSSGSGFLKSLIWTLVVTLILSVPICFLLLLLLKHYTKQIVYVSLPFFIVIPIFLNVYWFVACTLSSSCTDAFPLVYRILVFVFVFLIIGVIVWIFVANWRRIELTVKIIGVASDALSKNLGLFVVIPLLTLGLVAYYVPIVVFLVFARLNGKIVPKESNGEYTCAWKQDSWVPAYYTLAILAMLWSLTVMVEAQVYVIGGTIAQWYFTGEDSKPRRSIRSSLRNAFGPSSGTVCLSGLLICVVRIVRAAVDSARQEDVPGMLNLVLRPFPLVCWLESHFILSSIYAIVVCAILKGASNIGVYSYVVAVLAWALLIIVLGSFVNVLDNVIETVYICYAIDSDRGEVYRPEVHEVYALLPSSRNHRSSIDPAAPPA</sequence>
<feature type="compositionally biased region" description="Polar residues" evidence="7">
    <location>
        <begin position="9"/>
        <end position="21"/>
    </location>
</feature>
<dbReference type="PANTHER" id="PTHR12385">
    <property type="entry name" value="CHOLINE TRANSPORTER-LIKE (SLC FAMILY 44)"/>
    <property type="match status" value="1"/>
</dbReference>
<evidence type="ECO:0000256" key="1">
    <source>
        <dbReference type="ARBA" id="ARBA00004141"/>
    </source>
</evidence>
<keyword evidence="5 6" id="KW-0472">Membrane</keyword>
<comment type="caution">
    <text evidence="8">The sequence shown here is derived from an EMBL/GenBank/DDBJ whole genome shotgun (WGS) entry which is preliminary data.</text>
</comment>
<name>A0AAD6JE32_9ROSI</name>
<comment type="similarity">
    <text evidence="2 6">Belongs to the CTL (choline transporter-like) family.</text>
</comment>
<comment type="subcellular location">
    <subcellularLocation>
        <location evidence="6">Cell membrane</location>
        <topology evidence="6">Multi-pass membrane protein</topology>
    </subcellularLocation>
    <subcellularLocation>
        <location evidence="1">Membrane</location>
        <topology evidence="1">Multi-pass membrane protein</topology>
    </subcellularLocation>
</comment>
<reference evidence="8 9" key="1">
    <citation type="journal article" date="2023" name="Int. J. Mol. Sci.">
        <title>De Novo Assembly and Annotation of 11 Diverse Shrub Willow (Salix) Genomes Reveals Novel Gene Organization in Sex-Linked Regions.</title>
        <authorList>
            <person name="Hyden B."/>
            <person name="Feng K."/>
            <person name="Yates T.B."/>
            <person name="Jawdy S."/>
            <person name="Cereghino C."/>
            <person name="Smart L.B."/>
            <person name="Muchero W."/>
        </authorList>
    </citation>
    <scope>NUCLEOTIDE SEQUENCE [LARGE SCALE GENOMIC DNA]</scope>
    <source>
        <tissue evidence="8">Shoot tip</tissue>
    </source>
</reference>
<feature type="transmembrane region" description="Helical" evidence="6">
    <location>
        <begin position="202"/>
        <end position="223"/>
    </location>
</feature>
<feature type="transmembrane region" description="Helical" evidence="6">
    <location>
        <begin position="63"/>
        <end position="85"/>
    </location>
</feature>
<keyword evidence="4 6" id="KW-1133">Transmembrane helix</keyword>
<feature type="transmembrane region" description="Helical" evidence="6">
    <location>
        <begin position="353"/>
        <end position="373"/>
    </location>
</feature>
<feature type="transmembrane region" description="Helical" evidence="6">
    <location>
        <begin position="299"/>
        <end position="332"/>
    </location>
</feature>
<feature type="transmembrane region" description="Helical" evidence="6">
    <location>
        <begin position="244"/>
        <end position="270"/>
    </location>
</feature>
<dbReference type="Pfam" id="PF04515">
    <property type="entry name" value="Choline_transpo"/>
    <property type="match status" value="1"/>
</dbReference>
<evidence type="ECO:0000256" key="5">
    <source>
        <dbReference type="ARBA" id="ARBA00023136"/>
    </source>
</evidence>
<keyword evidence="3 6" id="KW-0812">Transmembrane</keyword>
<comment type="function">
    <text evidence="6">Choline transporter.</text>
</comment>
<evidence type="ECO:0000313" key="8">
    <source>
        <dbReference type="EMBL" id="KAJ6402963.1"/>
    </source>
</evidence>
<dbReference type="AlphaFoldDB" id="A0AAD6JE32"/>
<feature type="region of interest" description="Disordered" evidence="7">
    <location>
        <begin position="1"/>
        <end position="42"/>
    </location>
</feature>
<proteinExistence type="inferred from homology"/>
<gene>
    <name evidence="8" type="ORF">OIU84_014969</name>
</gene>